<name>S0PA65_9ENTE</name>
<feature type="transmembrane region" description="Helical" evidence="1">
    <location>
        <begin position="135"/>
        <end position="155"/>
    </location>
</feature>
<evidence type="ECO:0000259" key="2">
    <source>
        <dbReference type="PROSITE" id="PS50887"/>
    </source>
</evidence>
<dbReference type="AlphaFoldDB" id="S0PA65"/>
<dbReference type="GO" id="GO:0052621">
    <property type="term" value="F:diguanylate cyclase activity"/>
    <property type="evidence" value="ECO:0007669"/>
    <property type="project" value="TreeGrafter"/>
</dbReference>
<keyword evidence="4" id="KW-1185">Reference proteome</keyword>
<sequence>MSAAILANMAILLLAILLFFFLRKGKVLEDVNAPLEQFGYFVGVTVVGILLMRYSVVVSGARYDYRFLLYALSIKYLGPKVTLPSIGVITLFRFVWGVDVNSLSALAFGVILMLTIGIMYNILKKYVGPIQQVIGLILYIFAIRIVLNVIIYKNIARDFELYMVLVASSIVMFGILFVVFSRIVQIQERSEIDFLTKLRNSRRFYQDISDMKRETKEMVLSVIDIDYFKQVNTVYGHLAGDHVLQMVTKAFLEFERDSFVFYRMGGEEFTCLIYGKSLEKAKSLLETLREEVSQLDSGLKTKEGTTFHVTFSAGVTTVNRKNPITEALEAADKALFQAKDNGRNQLVVADQFSTRNGEVEWLQ</sequence>
<dbReference type="STRING" id="1140003.OMY_00226"/>
<feature type="transmembrane region" description="Helical" evidence="1">
    <location>
        <begin position="161"/>
        <end position="180"/>
    </location>
</feature>
<keyword evidence="1" id="KW-1133">Transmembrane helix</keyword>
<dbReference type="GO" id="GO:0043709">
    <property type="term" value="P:cell adhesion involved in single-species biofilm formation"/>
    <property type="evidence" value="ECO:0007669"/>
    <property type="project" value="TreeGrafter"/>
</dbReference>
<dbReference type="Proteomes" id="UP000015961">
    <property type="component" value="Unassembled WGS sequence"/>
</dbReference>
<dbReference type="NCBIfam" id="TIGR00254">
    <property type="entry name" value="GGDEF"/>
    <property type="match status" value="1"/>
</dbReference>
<gene>
    <name evidence="3" type="ORF">I573_00221</name>
</gene>
<proteinExistence type="predicted"/>
<dbReference type="GO" id="GO:0005886">
    <property type="term" value="C:plasma membrane"/>
    <property type="evidence" value="ECO:0007669"/>
    <property type="project" value="TreeGrafter"/>
</dbReference>
<dbReference type="PANTHER" id="PTHR45138:SF9">
    <property type="entry name" value="DIGUANYLATE CYCLASE DGCM-RELATED"/>
    <property type="match status" value="1"/>
</dbReference>
<dbReference type="PATRIC" id="fig|1140003.3.peg.221"/>
<dbReference type="RefSeq" id="WP_016184717.1">
    <property type="nucleotide sequence ID" value="NZ_ASWO01000001.1"/>
</dbReference>
<accession>S0PA65</accession>
<dbReference type="InterPro" id="IPR029787">
    <property type="entry name" value="Nucleotide_cyclase"/>
</dbReference>
<reference evidence="3 4" key="1">
    <citation type="submission" date="2013-03" db="EMBL/GenBank/DDBJ databases">
        <title>The Genome Sequence of Enterococcus sulfureus ATCC_49903 (PacBio/Illumina hybrid assembly).</title>
        <authorList>
            <consortium name="The Broad Institute Genomics Platform"/>
            <consortium name="The Broad Institute Genome Sequencing Center for Infectious Disease"/>
            <person name="Earl A."/>
            <person name="Russ C."/>
            <person name="Gilmore M."/>
            <person name="Surin D."/>
            <person name="Walker B."/>
            <person name="Young S."/>
            <person name="Zeng Q."/>
            <person name="Gargeya S."/>
            <person name="Fitzgerald M."/>
            <person name="Haas B."/>
            <person name="Abouelleil A."/>
            <person name="Allen A.W."/>
            <person name="Alvarado L."/>
            <person name="Arachchi H.M."/>
            <person name="Berlin A.M."/>
            <person name="Chapman S.B."/>
            <person name="Gainer-Dewar J."/>
            <person name="Goldberg J."/>
            <person name="Griggs A."/>
            <person name="Gujja S."/>
            <person name="Hansen M."/>
            <person name="Howarth C."/>
            <person name="Imamovic A."/>
            <person name="Ireland A."/>
            <person name="Larimer J."/>
            <person name="McCowan C."/>
            <person name="Murphy C."/>
            <person name="Pearson M."/>
            <person name="Poon T.W."/>
            <person name="Priest M."/>
            <person name="Roberts A."/>
            <person name="Saif S."/>
            <person name="Shea T."/>
            <person name="Sisk P."/>
            <person name="Sykes S."/>
            <person name="Wortman J."/>
            <person name="Nusbaum C."/>
            <person name="Birren B."/>
        </authorList>
    </citation>
    <scope>NUCLEOTIDE SEQUENCE [LARGE SCALE GENOMIC DNA]</scope>
    <source>
        <strain evidence="3 4">ATCC 49903</strain>
    </source>
</reference>
<dbReference type="eggNOG" id="COG3706">
    <property type="taxonomic scope" value="Bacteria"/>
</dbReference>
<organism evidence="3 4">
    <name type="scientific">Enterococcus sulfureus ATCC 49903</name>
    <dbReference type="NCBI Taxonomy" id="1140003"/>
    <lineage>
        <taxon>Bacteria</taxon>
        <taxon>Bacillati</taxon>
        <taxon>Bacillota</taxon>
        <taxon>Bacilli</taxon>
        <taxon>Lactobacillales</taxon>
        <taxon>Enterococcaceae</taxon>
        <taxon>Enterococcus</taxon>
    </lineage>
</organism>
<dbReference type="PROSITE" id="PS50887">
    <property type="entry name" value="GGDEF"/>
    <property type="match status" value="1"/>
</dbReference>
<feature type="domain" description="GGDEF" evidence="2">
    <location>
        <begin position="216"/>
        <end position="351"/>
    </location>
</feature>
<dbReference type="Pfam" id="PF00990">
    <property type="entry name" value="GGDEF"/>
    <property type="match status" value="1"/>
</dbReference>
<dbReference type="OrthoDB" id="9759607at2"/>
<keyword evidence="1" id="KW-0812">Transmembrane</keyword>
<comment type="caution">
    <text evidence="3">The sequence shown here is derived from an EMBL/GenBank/DDBJ whole genome shotgun (WGS) entry which is preliminary data.</text>
</comment>
<feature type="transmembrane region" description="Helical" evidence="1">
    <location>
        <begin position="37"/>
        <end position="56"/>
    </location>
</feature>
<evidence type="ECO:0000313" key="3">
    <source>
        <dbReference type="EMBL" id="EOT87165.1"/>
    </source>
</evidence>
<evidence type="ECO:0000313" key="4">
    <source>
        <dbReference type="Proteomes" id="UP000015961"/>
    </source>
</evidence>
<dbReference type="InterPro" id="IPR050469">
    <property type="entry name" value="Diguanylate_Cyclase"/>
</dbReference>
<dbReference type="GO" id="GO:1902201">
    <property type="term" value="P:negative regulation of bacterial-type flagellum-dependent cell motility"/>
    <property type="evidence" value="ECO:0007669"/>
    <property type="project" value="TreeGrafter"/>
</dbReference>
<keyword evidence="1" id="KW-0472">Membrane</keyword>
<feature type="transmembrane region" description="Helical" evidence="1">
    <location>
        <begin position="77"/>
        <end position="96"/>
    </location>
</feature>
<dbReference type="SMART" id="SM00267">
    <property type="entry name" value="GGDEF"/>
    <property type="match status" value="1"/>
</dbReference>
<evidence type="ECO:0000256" key="1">
    <source>
        <dbReference type="SAM" id="Phobius"/>
    </source>
</evidence>
<feature type="transmembrane region" description="Helical" evidence="1">
    <location>
        <begin position="102"/>
        <end position="123"/>
    </location>
</feature>
<dbReference type="CDD" id="cd01949">
    <property type="entry name" value="GGDEF"/>
    <property type="match status" value="1"/>
</dbReference>
<dbReference type="Gene3D" id="3.30.70.270">
    <property type="match status" value="1"/>
</dbReference>
<dbReference type="InterPro" id="IPR043128">
    <property type="entry name" value="Rev_trsase/Diguanyl_cyclase"/>
</dbReference>
<dbReference type="SUPFAM" id="SSF55073">
    <property type="entry name" value="Nucleotide cyclase"/>
    <property type="match status" value="1"/>
</dbReference>
<dbReference type="InterPro" id="IPR000160">
    <property type="entry name" value="GGDEF_dom"/>
</dbReference>
<protein>
    <recommendedName>
        <fullName evidence="2">GGDEF domain-containing protein</fullName>
    </recommendedName>
</protein>
<dbReference type="PANTHER" id="PTHR45138">
    <property type="entry name" value="REGULATORY COMPONENTS OF SENSORY TRANSDUCTION SYSTEM"/>
    <property type="match status" value="1"/>
</dbReference>
<dbReference type="EMBL" id="ASWO01000001">
    <property type="protein sequence ID" value="EOT87165.1"/>
    <property type="molecule type" value="Genomic_DNA"/>
</dbReference>